<gene>
    <name evidence="2" type="ORF">DCS_00317</name>
</gene>
<sequence length="158" mass="18020">MTGPADFEPSFRQPTIMLTPPVDHDLGRGRKRYRSTTRSTVKGLRPEESSTLRGRSPRRATSPFPPASRNSSPSMLSSATQMLHDNQLRSARREHCPSRTGGTRSEQQPPRRRQQRTRSRSRGPPRAELHRHRLADMPSSSFRNKLLQEHPYNNEGGE</sequence>
<evidence type="ECO:0000256" key="1">
    <source>
        <dbReference type="SAM" id="MobiDB-lite"/>
    </source>
</evidence>
<name>A0A151GPZ7_DRECN</name>
<dbReference type="GeneID" id="63712960"/>
<evidence type="ECO:0000313" key="3">
    <source>
        <dbReference type="Proteomes" id="UP000076580"/>
    </source>
</evidence>
<dbReference type="EMBL" id="LAYC01000001">
    <property type="protein sequence ID" value="KYK59187.1"/>
    <property type="molecule type" value="Genomic_DNA"/>
</dbReference>
<organism evidence="2 3">
    <name type="scientific">Drechmeria coniospora</name>
    <name type="common">Nematophagous fungus</name>
    <name type="synonym">Meria coniospora</name>
    <dbReference type="NCBI Taxonomy" id="98403"/>
    <lineage>
        <taxon>Eukaryota</taxon>
        <taxon>Fungi</taxon>
        <taxon>Dikarya</taxon>
        <taxon>Ascomycota</taxon>
        <taxon>Pezizomycotina</taxon>
        <taxon>Sordariomycetes</taxon>
        <taxon>Hypocreomycetidae</taxon>
        <taxon>Hypocreales</taxon>
        <taxon>Ophiocordycipitaceae</taxon>
        <taxon>Drechmeria</taxon>
    </lineage>
</organism>
<proteinExistence type="predicted"/>
<protein>
    <submittedName>
        <fullName evidence="2">Uncharacterized protein</fullName>
    </submittedName>
</protein>
<dbReference type="Proteomes" id="UP000076580">
    <property type="component" value="Chromosome 01"/>
</dbReference>
<dbReference type="STRING" id="98403.A0A151GPZ7"/>
<keyword evidence="3" id="KW-1185">Reference proteome</keyword>
<feature type="compositionally biased region" description="Polar residues" evidence="1">
    <location>
        <begin position="68"/>
        <end position="84"/>
    </location>
</feature>
<comment type="caution">
    <text evidence="2">The sequence shown here is derived from an EMBL/GenBank/DDBJ whole genome shotgun (WGS) entry which is preliminary data.</text>
</comment>
<reference evidence="2 3" key="1">
    <citation type="journal article" date="2016" name="Sci. Rep.">
        <title>Insights into Adaptations to a Near-Obligate Nematode Endoparasitic Lifestyle from the Finished Genome of Drechmeria coniospora.</title>
        <authorList>
            <person name="Zhang L."/>
            <person name="Zhou Z."/>
            <person name="Guo Q."/>
            <person name="Fokkens L."/>
            <person name="Miskei M."/>
            <person name="Pocsi I."/>
            <person name="Zhang W."/>
            <person name="Chen M."/>
            <person name="Wang L."/>
            <person name="Sun Y."/>
            <person name="Donzelli B.G."/>
            <person name="Gibson D.M."/>
            <person name="Nelson D.R."/>
            <person name="Luo J.G."/>
            <person name="Rep M."/>
            <person name="Liu H."/>
            <person name="Yang S."/>
            <person name="Wang J."/>
            <person name="Krasnoff S.B."/>
            <person name="Xu Y."/>
            <person name="Molnar I."/>
            <person name="Lin M."/>
        </authorList>
    </citation>
    <scope>NUCLEOTIDE SEQUENCE [LARGE SCALE GENOMIC DNA]</scope>
    <source>
        <strain evidence="2 3">ARSEF 6962</strain>
    </source>
</reference>
<evidence type="ECO:0000313" key="2">
    <source>
        <dbReference type="EMBL" id="KYK59187.1"/>
    </source>
</evidence>
<dbReference type="AlphaFoldDB" id="A0A151GPZ7"/>
<accession>A0A151GPZ7</accession>
<dbReference type="InParanoid" id="A0A151GPZ7"/>
<dbReference type="RefSeq" id="XP_040658539.1">
    <property type="nucleotide sequence ID" value="XM_040797656.1"/>
</dbReference>
<feature type="region of interest" description="Disordered" evidence="1">
    <location>
        <begin position="1"/>
        <end position="158"/>
    </location>
</feature>
<feature type="compositionally biased region" description="Basic residues" evidence="1">
    <location>
        <begin position="110"/>
        <end position="133"/>
    </location>
</feature>
<dbReference type="OrthoDB" id="4850431at2759"/>